<dbReference type="SUPFAM" id="SSF49299">
    <property type="entry name" value="PKD domain"/>
    <property type="match status" value="1"/>
</dbReference>
<keyword evidence="3" id="KW-1185">Reference proteome</keyword>
<name>A0ABU1JCE2_9MICC</name>
<evidence type="ECO:0000256" key="1">
    <source>
        <dbReference type="SAM" id="SignalP"/>
    </source>
</evidence>
<dbReference type="EMBL" id="JAVDQF010000001">
    <property type="protein sequence ID" value="MDR6269819.1"/>
    <property type="molecule type" value="Genomic_DNA"/>
</dbReference>
<keyword evidence="1" id="KW-0732">Signal</keyword>
<reference evidence="2 3" key="1">
    <citation type="submission" date="2023-07" db="EMBL/GenBank/DDBJ databases">
        <title>Sequencing the genomes of 1000 actinobacteria strains.</title>
        <authorList>
            <person name="Klenk H.-P."/>
        </authorList>
    </citation>
    <scope>NUCLEOTIDE SEQUENCE [LARGE SCALE GENOMIC DNA]</scope>
    <source>
        <strain evidence="2 3">DSM 14555</strain>
    </source>
</reference>
<evidence type="ECO:0000313" key="3">
    <source>
        <dbReference type="Proteomes" id="UP001185069"/>
    </source>
</evidence>
<feature type="chain" id="PRO_5045842699" evidence="1">
    <location>
        <begin position="44"/>
        <end position="225"/>
    </location>
</feature>
<dbReference type="Proteomes" id="UP001185069">
    <property type="component" value="Unassembled WGS sequence"/>
</dbReference>
<dbReference type="InterPro" id="IPR035986">
    <property type="entry name" value="PKD_dom_sf"/>
</dbReference>
<protein>
    <submittedName>
        <fullName evidence="2">Surface-anchored protein</fullName>
    </submittedName>
</protein>
<accession>A0ABU1JCE2</accession>
<gene>
    <name evidence="2" type="ORF">JOE69_002057</name>
</gene>
<feature type="signal peptide" evidence="1">
    <location>
        <begin position="1"/>
        <end position="43"/>
    </location>
</feature>
<evidence type="ECO:0000313" key="2">
    <source>
        <dbReference type="EMBL" id="MDR6269819.1"/>
    </source>
</evidence>
<dbReference type="RefSeq" id="WP_309798433.1">
    <property type="nucleotide sequence ID" value="NZ_BAAAHY010000005.1"/>
</dbReference>
<organism evidence="2 3">
    <name type="scientific">Arthrobacter russicus</name>
    <dbReference type="NCBI Taxonomy" id="172040"/>
    <lineage>
        <taxon>Bacteria</taxon>
        <taxon>Bacillati</taxon>
        <taxon>Actinomycetota</taxon>
        <taxon>Actinomycetes</taxon>
        <taxon>Micrococcales</taxon>
        <taxon>Micrococcaceae</taxon>
        <taxon>Arthrobacter</taxon>
    </lineage>
</organism>
<sequence>MTISKTFESATPSKQKFFRTGLASTVFAGIAALSLAVGAPAQAATAVISEGHIDIARASISANGKNLVLGTNDEFHGNYYTAAQVGDVEFDVSKKEGGNWIIPATQTGNELFTGFAGSGNEAPGEASGEQGLYNKLSAGDHVKFTVVPAAGNPGTVRLDFPASTGVVTSGNSYTAALKANEDEAFHAHPKWTFSAKGTYLVTISASNPENKVGASSPITVKFVTK</sequence>
<proteinExistence type="predicted"/>
<comment type="caution">
    <text evidence="2">The sequence shown here is derived from an EMBL/GenBank/DDBJ whole genome shotgun (WGS) entry which is preliminary data.</text>
</comment>